<evidence type="ECO:0000313" key="2">
    <source>
        <dbReference type="Ensembl" id="ENSPMRP00000015581.1"/>
    </source>
</evidence>
<dbReference type="Proteomes" id="UP000472272">
    <property type="component" value="Chromosome 11"/>
</dbReference>
<evidence type="ECO:0000256" key="1">
    <source>
        <dbReference type="SAM" id="MobiDB-lite"/>
    </source>
</evidence>
<dbReference type="GeneTree" id="ENSGT00390000018344"/>
<proteinExistence type="predicted"/>
<sequence length="289" mass="31431">MTNFLHVSSTSSSFFQADDSIELLPLTPWVLAGSFKSRENLGLFQSSHPTLICSELPVHTIECTGSTNCTWNYKTLLSGCCLILFFSCLRLSLQKNACVLPEDLKHFYLMTDGFHMTWSVKFDDNPMPLASPVYALPNAPMLADLEDTDNEGGNGGQPEKPHLDSRSLVFELDPCGGNGKVCLVYKNTKPGVTPHSEICYGISPQAKTGDWGRLPRPYNTGLERPTLAPSTFPSTVQSVGADLEIPSGGSLTARSKATGNQAEGLLGSGACPMERPPIRCQREKQLPDF</sequence>
<keyword evidence="3" id="KW-1185">Reference proteome</keyword>
<reference evidence="2" key="3">
    <citation type="submission" date="2025-09" db="UniProtKB">
        <authorList>
            <consortium name="Ensembl"/>
        </authorList>
    </citation>
    <scope>IDENTIFICATION</scope>
</reference>
<dbReference type="AlphaFoldDB" id="A0A670IUZ9"/>
<dbReference type="InterPro" id="IPR039231">
    <property type="entry name" value="TPGS2"/>
</dbReference>
<organism evidence="2 3">
    <name type="scientific">Podarcis muralis</name>
    <name type="common">Wall lizard</name>
    <name type="synonym">Lacerta muralis</name>
    <dbReference type="NCBI Taxonomy" id="64176"/>
    <lineage>
        <taxon>Eukaryota</taxon>
        <taxon>Metazoa</taxon>
        <taxon>Chordata</taxon>
        <taxon>Craniata</taxon>
        <taxon>Vertebrata</taxon>
        <taxon>Euteleostomi</taxon>
        <taxon>Lepidosauria</taxon>
        <taxon>Squamata</taxon>
        <taxon>Bifurcata</taxon>
        <taxon>Unidentata</taxon>
        <taxon>Episquamata</taxon>
        <taxon>Laterata</taxon>
        <taxon>Lacertibaenia</taxon>
        <taxon>Lacertidae</taxon>
        <taxon>Podarcis</taxon>
    </lineage>
</organism>
<accession>A0A670IUZ9</accession>
<feature type="region of interest" description="Disordered" evidence="1">
    <location>
        <begin position="144"/>
        <end position="163"/>
    </location>
</feature>
<dbReference type="Ensembl" id="ENSPMRT00000016640.1">
    <property type="protein sequence ID" value="ENSPMRP00000015581.1"/>
    <property type="gene ID" value="ENSPMRG00000010376.1"/>
</dbReference>
<dbReference type="PANTHER" id="PTHR31854">
    <property type="entry name" value="TUBULIN POLYGLUTAMYLASE COMPLEX SUBUNIT 2"/>
    <property type="match status" value="1"/>
</dbReference>
<protein>
    <submittedName>
        <fullName evidence="2">Uncharacterized protein</fullName>
    </submittedName>
</protein>
<reference evidence="2 3" key="1">
    <citation type="journal article" date="2019" name="Proc. Natl. Acad. Sci. U.S.A.">
        <title>Regulatory changes in pterin and carotenoid genes underlie balanced color polymorphisms in the wall lizard.</title>
        <authorList>
            <person name="Andrade P."/>
            <person name="Pinho C."/>
            <person name="Perez I de Lanuza G."/>
            <person name="Afonso S."/>
            <person name="Brejcha J."/>
            <person name="Rubin C.J."/>
            <person name="Wallerman O."/>
            <person name="Pereira P."/>
            <person name="Sabatino S.J."/>
            <person name="Bellati A."/>
            <person name="Pellitteri-Rosa D."/>
            <person name="Bosakova Z."/>
            <person name="Bunikis I."/>
            <person name="Carretero M.A."/>
            <person name="Feiner N."/>
            <person name="Marsik P."/>
            <person name="Pauperio F."/>
            <person name="Salvi D."/>
            <person name="Soler L."/>
            <person name="While G.M."/>
            <person name="Uller T."/>
            <person name="Font E."/>
            <person name="Andersson L."/>
            <person name="Carneiro M."/>
        </authorList>
    </citation>
    <scope>NUCLEOTIDE SEQUENCE</scope>
</reference>
<evidence type="ECO:0000313" key="3">
    <source>
        <dbReference type="Proteomes" id="UP000472272"/>
    </source>
</evidence>
<name>A0A670IUZ9_PODMU</name>
<dbReference type="PANTHER" id="PTHR31854:SF2">
    <property type="entry name" value="TUBULIN POLYGLUTAMYLASE COMPLEX SUBUNIT 2"/>
    <property type="match status" value="1"/>
</dbReference>
<reference evidence="2" key="2">
    <citation type="submission" date="2025-08" db="UniProtKB">
        <authorList>
            <consortium name="Ensembl"/>
        </authorList>
    </citation>
    <scope>IDENTIFICATION</scope>
</reference>